<evidence type="ECO:0000313" key="1">
    <source>
        <dbReference type="EMBL" id="PWV64889.1"/>
    </source>
</evidence>
<protein>
    <recommendedName>
        <fullName evidence="3">Nucleotidyltransferase</fullName>
    </recommendedName>
</protein>
<dbReference type="RefSeq" id="WP_110017509.1">
    <property type="nucleotide sequence ID" value="NZ_QGTJ01000002.1"/>
</dbReference>
<dbReference type="PANTHER" id="PTHR34817">
    <property type="entry name" value="NUCLEOTIDYLTRANSFERASE"/>
    <property type="match status" value="1"/>
</dbReference>
<gene>
    <name evidence="1" type="ORF">C7443_102543</name>
</gene>
<dbReference type="Pfam" id="PF10127">
    <property type="entry name" value="RlaP"/>
    <property type="match status" value="1"/>
</dbReference>
<comment type="caution">
    <text evidence="1">The sequence shown here is derived from an EMBL/GenBank/DDBJ whole genome shotgun (WGS) entry which is preliminary data.</text>
</comment>
<dbReference type="InterPro" id="IPR018775">
    <property type="entry name" value="RlaP"/>
</dbReference>
<dbReference type="EMBL" id="QGTJ01000002">
    <property type="protein sequence ID" value="PWV64889.1"/>
    <property type="molecule type" value="Genomic_DNA"/>
</dbReference>
<accession>A0A317MYW5</accession>
<dbReference type="PANTHER" id="PTHR34817:SF2">
    <property type="entry name" value="NUCLEOTIDYLTRANSFERASE"/>
    <property type="match status" value="1"/>
</dbReference>
<dbReference type="OrthoDB" id="9796845at2"/>
<reference evidence="1 2" key="1">
    <citation type="submission" date="2018-05" db="EMBL/GenBank/DDBJ databases">
        <title>Genomic Encyclopedia of Type Strains, Phase IV (KMG-IV): sequencing the most valuable type-strain genomes for metagenomic binning, comparative biology and taxonomic classification.</title>
        <authorList>
            <person name="Goeker M."/>
        </authorList>
    </citation>
    <scope>NUCLEOTIDE SEQUENCE [LARGE SCALE GENOMIC DNA]</scope>
    <source>
        <strain evidence="1 2">DSM 23606</strain>
    </source>
</reference>
<name>A0A317MYW5_9GAMM</name>
<evidence type="ECO:0008006" key="3">
    <source>
        <dbReference type="Google" id="ProtNLM"/>
    </source>
</evidence>
<sequence length="265" mass="29694">MHAIDPRLHPIDPAVRRDIEARLAALEAQHGVRILFACESGSRGWGFASTDSDYDVRFVYVQPPAWYLRIEPGRDVIEEPISALLDINGWELRKALRLLARGNTTLGEWLDSPVHYRADAAFITRLQAARAQVYRPQQAFHHYLHMARGNDRGYLHGTTVRLKKYLYVLRPLLAAQWVLRHAGPPPMRFAALVEALIEDPALRTAIDALLARKRQGGEALYGPPEPLIQTFIDTTLQALDGAQPPAHSVDSGVLDALLFDCVMQV</sequence>
<evidence type="ECO:0000313" key="2">
    <source>
        <dbReference type="Proteomes" id="UP000246569"/>
    </source>
</evidence>
<dbReference type="AlphaFoldDB" id="A0A317MYW5"/>
<proteinExistence type="predicted"/>
<organism evidence="1 2">
    <name type="scientific">Plasticicumulans acidivorans</name>
    <dbReference type="NCBI Taxonomy" id="886464"/>
    <lineage>
        <taxon>Bacteria</taxon>
        <taxon>Pseudomonadati</taxon>
        <taxon>Pseudomonadota</taxon>
        <taxon>Gammaproteobacteria</taxon>
        <taxon>Candidatus Competibacteraceae</taxon>
        <taxon>Plasticicumulans</taxon>
    </lineage>
</organism>
<dbReference type="Proteomes" id="UP000246569">
    <property type="component" value="Unassembled WGS sequence"/>
</dbReference>
<keyword evidence="2" id="KW-1185">Reference proteome</keyword>